<dbReference type="Gene3D" id="1.10.3470.10">
    <property type="entry name" value="ABC transporter involved in vitamin B12 uptake, BtuC"/>
    <property type="match status" value="1"/>
</dbReference>
<dbReference type="EMBL" id="JBHTEY010000004">
    <property type="protein sequence ID" value="MFC7616570.1"/>
    <property type="molecule type" value="Genomic_DNA"/>
</dbReference>
<keyword evidence="3" id="KW-0813">Transport</keyword>
<evidence type="ECO:0000313" key="10">
    <source>
        <dbReference type="Proteomes" id="UP001596512"/>
    </source>
</evidence>
<dbReference type="PANTHER" id="PTHR30472:SF67">
    <property type="entry name" value="PERMEASE OF ABC TRANSPORTER-RELATED"/>
    <property type="match status" value="1"/>
</dbReference>
<evidence type="ECO:0000256" key="1">
    <source>
        <dbReference type="ARBA" id="ARBA00004651"/>
    </source>
</evidence>
<comment type="caution">
    <text evidence="9">The sequence shown here is derived from an EMBL/GenBank/DDBJ whole genome shotgun (WGS) entry which is preliminary data.</text>
</comment>
<dbReference type="PANTHER" id="PTHR30472">
    <property type="entry name" value="FERRIC ENTEROBACTIN TRANSPORT SYSTEM PERMEASE PROTEIN"/>
    <property type="match status" value="1"/>
</dbReference>
<evidence type="ECO:0000256" key="4">
    <source>
        <dbReference type="ARBA" id="ARBA00022475"/>
    </source>
</evidence>
<feature type="transmembrane region" description="Helical" evidence="8">
    <location>
        <begin position="216"/>
        <end position="249"/>
    </location>
</feature>
<dbReference type="InterPro" id="IPR037294">
    <property type="entry name" value="ABC_BtuC-like"/>
</dbReference>
<evidence type="ECO:0000256" key="2">
    <source>
        <dbReference type="ARBA" id="ARBA00007935"/>
    </source>
</evidence>
<reference evidence="10" key="1">
    <citation type="journal article" date="2019" name="Int. J. Syst. Evol. Microbiol.">
        <title>The Global Catalogue of Microorganisms (GCM) 10K type strain sequencing project: providing services to taxonomists for standard genome sequencing and annotation.</title>
        <authorList>
            <consortium name="The Broad Institute Genomics Platform"/>
            <consortium name="The Broad Institute Genome Sequencing Center for Infectious Disease"/>
            <person name="Wu L."/>
            <person name="Ma J."/>
        </authorList>
    </citation>
    <scope>NUCLEOTIDE SEQUENCE [LARGE SCALE GENOMIC DNA]</scope>
    <source>
        <strain evidence="10">JCM 17695</strain>
    </source>
</reference>
<evidence type="ECO:0000256" key="7">
    <source>
        <dbReference type="ARBA" id="ARBA00023136"/>
    </source>
</evidence>
<evidence type="ECO:0000256" key="3">
    <source>
        <dbReference type="ARBA" id="ARBA00022448"/>
    </source>
</evidence>
<feature type="transmembrane region" description="Helical" evidence="8">
    <location>
        <begin position="175"/>
        <end position="196"/>
    </location>
</feature>
<organism evidence="9 10">
    <name type="scientific">Actinokineospora soli</name>
    <dbReference type="NCBI Taxonomy" id="1048753"/>
    <lineage>
        <taxon>Bacteria</taxon>
        <taxon>Bacillati</taxon>
        <taxon>Actinomycetota</taxon>
        <taxon>Actinomycetes</taxon>
        <taxon>Pseudonocardiales</taxon>
        <taxon>Pseudonocardiaceae</taxon>
        <taxon>Actinokineospora</taxon>
    </lineage>
</organism>
<sequence>MTLPIGQVWGIVVDGVFPGLVSPEWTPVRAAIVWDSRLPRVVLAAVVGAALALAGAVAQTATRNPLADPYLLGVSGGAGLAVVVVTVFGGALGAVVTPLAAFVGGLAALAGALAIAGRGGVVGLVLAGVAVGQICWAGTSVVLFLHTRGETAKQVLHWLAGGLGDARWSMLWPPLAALVVAGVAALVAGRSLTVLLSGDDAAAALGVDARRVRRWALVGVSLVAGTSVAVAGGIGFVGLLVPHAAAALVGADPRRLLPTSALLGALFLVLADLAARTLPGPGELPVGVVTALVGGPAFALLLARSR</sequence>
<dbReference type="Pfam" id="PF01032">
    <property type="entry name" value="FecCD"/>
    <property type="match status" value="1"/>
</dbReference>
<keyword evidence="10" id="KW-1185">Reference proteome</keyword>
<feature type="transmembrane region" description="Helical" evidence="8">
    <location>
        <begin position="70"/>
        <end position="92"/>
    </location>
</feature>
<keyword evidence="5 8" id="KW-0812">Transmembrane</keyword>
<evidence type="ECO:0000313" key="9">
    <source>
        <dbReference type="EMBL" id="MFC7616570.1"/>
    </source>
</evidence>
<feature type="transmembrane region" description="Helical" evidence="8">
    <location>
        <begin position="99"/>
        <end position="116"/>
    </location>
</feature>
<gene>
    <name evidence="9" type="ORF">ACFQV2_26985</name>
</gene>
<dbReference type="SUPFAM" id="SSF81345">
    <property type="entry name" value="ABC transporter involved in vitamin B12 uptake, BtuC"/>
    <property type="match status" value="1"/>
</dbReference>
<keyword evidence="7 8" id="KW-0472">Membrane</keyword>
<feature type="transmembrane region" description="Helical" evidence="8">
    <location>
        <begin position="284"/>
        <end position="303"/>
    </location>
</feature>
<evidence type="ECO:0000256" key="6">
    <source>
        <dbReference type="ARBA" id="ARBA00022989"/>
    </source>
</evidence>
<keyword evidence="4" id="KW-1003">Cell membrane</keyword>
<dbReference type="CDD" id="cd06550">
    <property type="entry name" value="TM_ABC_iron-siderophores_like"/>
    <property type="match status" value="1"/>
</dbReference>
<feature type="transmembrane region" description="Helical" evidence="8">
    <location>
        <begin position="122"/>
        <end position="145"/>
    </location>
</feature>
<proteinExistence type="inferred from homology"/>
<evidence type="ECO:0000256" key="5">
    <source>
        <dbReference type="ARBA" id="ARBA00022692"/>
    </source>
</evidence>
<comment type="subcellular location">
    <subcellularLocation>
        <location evidence="1">Cell membrane</location>
        <topology evidence="1">Multi-pass membrane protein</topology>
    </subcellularLocation>
</comment>
<evidence type="ECO:0000256" key="8">
    <source>
        <dbReference type="SAM" id="Phobius"/>
    </source>
</evidence>
<comment type="similarity">
    <text evidence="2">Belongs to the binding-protein-dependent transport system permease family. FecCD subfamily.</text>
</comment>
<feature type="transmembrane region" description="Helical" evidence="8">
    <location>
        <begin position="41"/>
        <end position="58"/>
    </location>
</feature>
<keyword evidence="6 8" id="KW-1133">Transmembrane helix</keyword>
<dbReference type="InterPro" id="IPR000522">
    <property type="entry name" value="ABC_transptr_permease_BtuC"/>
</dbReference>
<protein>
    <submittedName>
        <fullName evidence="9">FecCD family ABC transporter permease</fullName>
    </submittedName>
</protein>
<name>A0ABW2TU98_9PSEU</name>
<accession>A0ABW2TU98</accession>
<dbReference type="Proteomes" id="UP001596512">
    <property type="component" value="Unassembled WGS sequence"/>
</dbReference>